<dbReference type="InterPro" id="IPR017439">
    <property type="entry name" value="Amidohydrolase"/>
</dbReference>
<dbReference type="EC" id="3.5.1.47" evidence="5"/>
<comment type="caution">
    <text evidence="8">The sequence shown here is derived from an EMBL/GenBank/DDBJ whole genome shotgun (WGS) entry which is preliminary data.</text>
</comment>
<keyword evidence="9" id="KW-1185">Reference proteome</keyword>
<feature type="domain" description="Peptidase M20 dimerisation" evidence="7">
    <location>
        <begin position="181"/>
        <end position="270"/>
    </location>
</feature>
<dbReference type="InterPro" id="IPR023905">
    <property type="entry name" value="AcetylDAP_deacetylase"/>
</dbReference>
<sequence length="383" mass="42647">MAANELVKIRRELHQIPELGYQEIKTQRYLLERIKDMRQDFLTVETWRTGIFVHVKGSVGTKTVAYRADIDGLPIEEQTGYADFRSRHEGAMHACGHDFHMTIALGVLSHFAEQQPRENMLFLFQPAEEGPGGALPMLESGTFKKWWPDEMLALHIAPEYPVGTVATKPGLLFANTSELFITLKGKGGHAAYPHTANDMVVAASQLVTQLQTIVARNVNPLDAGVITIGVIKGGTKQNIIAETATIEGTIRTRSIDTMKQIKARIEALVAGIEVGFACKASIDYGANYCQVYNDEASTAAFIDFAKRYEAVTFVRAPEAMTGEDFGYFLEKIPGMMFWLGVESEHGLHDARLEPKEEAINVAVDLLIRYLKERDQNGYRGEHE</sequence>
<dbReference type="FunFam" id="3.30.70.360:FF:000001">
    <property type="entry name" value="N-acetyldiaminopimelate deacetylase"/>
    <property type="match status" value="1"/>
</dbReference>
<comment type="catalytic activity">
    <reaction evidence="5">
        <text>N-acetyl-(2S,6S)-2,6-diaminopimelate + H2O = (2S,6S)-2,6-diaminopimelate + acetate</text>
        <dbReference type="Rhea" id="RHEA:20405"/>
        <dbReference type="ChEBI" id="CHEBI:15377"/>
        <dbReference type="ChEBI" id="CHEBI:30089"/>
        <dbReference type="ChEBI" id="CHEBI:57609"/>
        <dbReference type="ChEBI" id="CHEBI:58767"/>
        <dbReference type="EC" id="3.5.1.47"/>
    </reaction>
</comment>
<dbReference type="GO" id="GO:0009089">
    <property type="term" value="P:lysine biosynthetic process via diaminopimelate"/>
    <property type="evidence" value="ECO:0007669"/>
    <property type="project" value="UniProtKB-UniRule"/>
</dbReference>
<comment type="similarity">
    <text evidence="5">Belongs to the peptidase M20A family. N-acetyldiaminopimelate deacetylase subfamily.</text>
</comment>
<feature type="active site" description="Proton acceptor" evidence="5">
    <location>
        <position position="129"/>
    </location>
</feature>
<proteinExistence type="inferred from homology"/>
<comment type="function">
    <text evidence="5">Catalyzes the conversion of N-acetyl-diaminopimelate to diaminopimelate and acetate.</text>
</comment>
<dbReference type="InterPro" id="IPR002933">
    <property type="entry name" value="Peptidase_M20"/>
</dbReference>
<evidence type="ECO:0000259" key="7">
    <source>
        <dbReference type="Pfam" id="PF07687"/>
    </source>
</evidence>
<feature type="binding site" evidence="6">
    <location>
        <position position="95"/>
    </location>
    <ligand>
        <name>Mn(2+)</name>
        <dbReference type="ChEBI" id="CHEBI:29035"/>
        <label>2</label>
    </ligand>
</feature>
<evidence type="ECO:0000313" key="9">
    <source>
        <dbReference type="Proteomes" id="UP001139179"/>
    </source>
</evidence>
<accession>A0A9X2DQ30</accession>
<dbReference type="GO" id="GO:0050118">
    <property type="term" value="F:N-acetyldiaminopimelate deacetylase activity"/>
    <property type="evidence" value="ECO:0007669"/>
    <property type="project" value="UniProtKB-UniRule"/>
</dbReference>
<dbReference type="AlphaFoldDB" id="A0A9X2DQ30"/>
<evidence type="ECO:0000313" key="8">
    <source>
        <dbReference type="EMBL" id="MCM3713023.1"/>
    </source>
</evidence>
<organism evidence="8 9">
    <name type="scientific">Halalkalibacter oceani</name>
    <dbReference type="NCBI Taxonomy" id="1653776"/>
    <lineage>
        <taxon>Bacteria</taxon>
        <taxon>Bacillati</taxon>
        <taxon>Bacillota</taxon>
        <taxon>Bacilli</taxon>
        <taxon>Bacillales</taxon>
        <taxon>Bacillaceae</taxon>
        <taxon>Halalkalibacter</taxon>
    </lineage>
</organism>
<dbReference type="Pfam" id="PF01546">
    <property type="entry name" value="Peptidase_M20"/>
    <property type="match status" value="1"/>
</dbReference>
<keyword evidence="6" id="KW-0479">Metal-binding</keyword>
<dbReference type="Pfam" id="PF07687">
    <property type="entry name" value="M20_dimer"/>
    <property type="match status" value="1"/>
</dbReference>
<feature type="active site" evidence="5">
    <location>
        <position position="69"/>
    </location>
</feature>
<dbReference type="PANTHER" id="PTHR11014">
    <property type="entry name" value="PEPTIDASE M20 FAMILY MEMBER"/>
    <property type="match status" value="1"/>
</dbReference>
<evidence type="ECO:0000256" key="4">
    <source>
        <dbReference type="ARBA" id="ARBA00023154"/>
    </source>
</evidence>
<feature type="binding site" evidence="6">
    <location>
        <position position="97"/>
    </location>
    <ligand>
        <name>Mn(2+)</name>
        <dbReference type="ChEBI" id="CHEBI:29035"/>
        <label>2</label>
    </ligand>
</feature>
<dbReference type="PIRSF" id="PIRSF005962">
    <property type="entry name" value="Pept_M20D_amidohydro"/>
    <property type="match status" value="1"/>
</dbReference>
<keyword evidence="1 5" id="KW-0028">Amino-acid biosynthesis</keyword>
<keyword evidence="6" id="KW-0464">Manganese</keyword>
<evidence type="ECO:0000256" key="5">
    <source>
        <dbReference type="HAMAP-Rule" id="MF_01692"/>
    </source>
</evidence>
<dbReference type="EMBL" id="JAMBOL010000002">
    <property type="protein sequence ID" value="MCM3713023.1"/>
    <property type="molecule type" value="Genomic_DNA"/>
</dbReference>
<dbReference type="InterPro" id="IPR011650">
    <property type="entry name" value="Peptidase_M20_dimer"/>
</dbReference>
<dbReference type="CDD" id="cd05670">
    <property type="entry name" value="M20_Acy1_YkuR-like"/>
    <property type="match status" value="1"/>
</dbReference>
<dbReference type="Proteomes" id="UP001139179">
    <property type="component" value="Unassembled WGS sequence"/>
</dbReference>
<comment type="pathway">
    <text evidence="5">Amino-acid biosynthesis; L-lysine biosynthesis via DAP pathway; LL-2,6-diaminopimelate from (S)-tetrahydrodipicolinate (acetylase route): step 3/3.</text>
</comment>
<dbReference type="Gene3D" id="3.40.630.10">
    <property type="entry name" value="Zn peptidases"/>
    <property type="match status" value="1"/>
</dbReference>
<dbReference type="SUPFAM" id="SSF53187">
    <property type="entry name" value="Zn-dependent exopeptidases"/>
    <property type="match status" value="1"/>
</dbReference>
<dbReference type="RefSeq" id="WP_251222223.1">
    <property type="nucleotide sequence ID" value="NZ_JAMBOL010000002.1"/>
</dbReference>
<dbReference type="SUPFAM" id="SSF55031">
    <property type="entry name" value="Bacterial exopeptidase dimerisation domain"/>
    <property type="match status" value="1"/>
</dbReference>
<dbReference type="Gene3D" id="3.30.70.360">
    <property type="match status" value="1"/>
</dbReference>
<feature type="binding site" evidence="6">
    <location>
        <position position="129"/>
    </location>
    <ligand>
        <name>Mn(2+)</name>
        <dbReference type="ChEBI" id="CHEBI:29035"/>
        <label>2</label>
    </ligand>
</feature>
<dbReference type="HAMAP" id="MF_01692">
    <property type="entry name" value="DapEL"/>
    <property type="match status" value="1"/>
</dbReference>
<feature type="binding site" evidence="6">
    <location>
        <position position="155"/>
    </location>
    <ligand>
        <name>Mn(2+)</name>
        <dbReference type="ChEBI" id="CHEBI:29035"/>
        <label>2</label>
    </ligand>
</feature>
<keyword evidence="4 5" id="KW-0457">Lysine biosynthesis</keyword>
<evidence type="ECO:0000256" key="1">
    <source>
        <dbReference type="ARBA" id="ARBA00022605"/>
    </source>
</evidence>
<evidence type="ECO:0000256" key="3">
    <source>
        <dbReference type="ARBA" id="ARBA00022915"/>
    </source>
</evidence>
<keyword evidence="3 5" id="KW-0220">Diaminopimelate biosynthesis</keyword>
<feature type="binding site" evidence="6">
    <location>
        <position position="348"/>
    </location>
    <ligand>
        <name>Mn(2+)</name>
        <dbReference type="ChEBI" id="CHEBI:29035"/>
        <label>2</label>
    </ligand>
</feature>
<comment type="cofactor">
    <cofactor evidence="6">
        <name>Mn(2+)</name>
        <dbReference type="ChEBI" id="CHEBI:29035"/>
    </cofactor>
    <text evidence="6">The Mn(2+) ion enhances activity.</text>
</comment>
<evidence type="ECO:0000256" key="6">
    <source>
        <dbReference type="PIRSR" id="PIRSR005962-1"/>
    </source>
</evidence>
<name>A0A9X2DQ30_9BACI</name>
<dbReference type="InterPro" id="IPR036264">
    <property type="entry name" value="Bact_exopeptidase_dim_dom"/>
</dbReference>
<evidence type="ECO:0000256" key="2">
    <source>
        <dbReference type="ARBA" id="ARBA00022801"/>
    </source>
</evidence>
<dbReference type="GO" id="GO:0046872">
    <property type="term" value="F:metal ion binding"/>
    <property type="evidence" value="ECO:0007669"/>
    <property type="project" value="UniProtKB-KW"/>
</dbReference>
<dbReference type="NCBIfam" id="TIGR01891">
    <property type="entry name" value="amidohydrolases"/>
    <property type="match status" value="1"/>
</dbReference>
<dbReference type="GO" id="GO:0019877">
    <property type="term" value="P:diaminopimelate biosynthetic process"/>
    <property type="evidence" value="ECO:0007669"/>
    <property type="project" value="UniProtKB-UniRule"/>
</dbReference>
<reference evidence="8" key="1">
    <citation type="submission" date="2022-05" db="EMBL/GenBank/DDBJ databases">
        <title>Comparative Genomics of Spacecraft Associated Microbes.</title>
        <authorList>
            <person name="Tran M.T."/>
            <person name="Wright A."/>
            <person name="Seuylemezian A."/>
            <person name="Eisen J."/>
            <person name="Coil D."/>
        </authorList>
    </citation>
    <scope>NUCLEOTIDE SEQUENCE</scope>
    <source>
        <strain evidence="8">214.1.1</strain>
    </source>
</reference>
<protein>
    <recommendedName>
        <fullName evidence="5">N-acetyldiaminopimelate deacetylase</fullName>
        <ecNumber evidence="5">3.5.1.47</ecNumber>
    </recommendedName>
</protein>
<dbReference type="PANTHER" id="PTHR11014:SF98">
    <property type="entry name" value="N-ACETYLDIAMINOPIMELATE DEACETYLASE"/>
    <property type="match status" value="1"/>
</dbReference>
<gene>
    <name evidence="8" type="ORF">M3202_02935</name>
</gene>
<keyword evidence="2 5" id="KW-0378">Hydrolase</keyword>